<evidence type="ECO:0000259" key="2">
    <source>
        <dbReference type="Pfam" id="PF00582"/>
    </source>
</evidence>
<dbReference type="SUPFAM" id="SSF52402">
    <property type="entry name" value="Adenine nucleotide alpha hydrolases-like"/>
    <property type="match status" value="2"/>
</dbReference>
<feature type="domain" description="UspA" evidence="2">
    <location>
        <begin position="148"/>
        <end position="282"/>
    </location>
</feature>
<dbReference type="PANTHER" id="PTHR46268">
    <property type="entry name" value="STRESS RESPONSE PROTEIN NHAX"/>
    <property type="match status" value="1"/>
</dbReference>
<feature type="domain" description="UspA" evidence="2">
    <location>
        <begin position="1"/>
        <end position="139"/>
    </location>
</feature>
<evidence type="ECO:0000313" key="4">
    <source>
        <dbReference type="Proteomes" id="UP001595698"/>
    </source>
</evidence>
<accession>A0ABV8FAT4</accession>
<reference evidence="4" key="1">
    <citation type="journal article" date="2019" name="Int. J. Syst. Evol. Microbiol.">
        <title>The Global Catalogue of Microorganisms (GCM) 10K type strain sequencing project: providing services to taxonomists for standard genome sequencing and annotation.</title>
        <authorList>
            <consortium name="The Broad Institute Genomics Platform"/>
            <consortium name="The Broad Institute Genome Sequencing Center for Infectious Disease"/>
            <person name="Wu L."/>
            <person name="Ma J."/>
        </authorList>
    </citation>
    <scope>NUCLEOTIDE SEQUENCE [LARGE SCALE GENOMIC DNA]</scope>
    <source>
        <strain evidence="4">TBRC 7912</strain>
    </source>
</reference>
<dbReference type="Proteomes" id="UP001595698">
    <property type="component" value="Unassembled WGS sequence"/>
</dbReference>
<keyword evidence="4" id="KW-1185">Reference proteome</keyword>
<evidence type="ECO:0000313" key="3">
    <source>
        <dbReference type="EMBL" id="MFC3984543.1"/>
    </source>
</evidence>
<dbReference type="InterPro" id="IPR006015">
    <property type="entry name" value="Universal_stress_UspA"/>
</dbReference>
<dbReference type="RefSeq" id="WP_386194468.1">
    <property type="nucleotide sequence ID" value="NZ_JBHSBC010000036.1"/>
</dbReference>
<name>A0ABV8FAT4_9ACTN</name>
<proteinExistence type="inferred from homology"/>
<evidence type="ECO:0000256" key="1">
    <source>
        <dbReference type="ARBA" id="ARBA00008791"/>
    </source>
</evidence>
<organism evidence="3 4">
    <name type="scientific">Streptosporangium jomthongense</name>
    <dbReference type="NCBI Taxonomy" id="1193683"/>
    <lineage>
        <taxon>Bacteria</taxon>
        <taxon>Bacillati</taxon>
        <taxon>Actinomycetota</taxon>
        <taxon>Actinomycetes</taxon>
        <taxon>Streptosporangiales</taxon>
        <taxon>Streptosporangiaceae</taxon>
        <taxon>Streptosporangium</taxon>
    </lineage>
</organism>
<dbReference type="PRINTS" id="PR01438">
    <property type="entry name" value="UNVRSLSTRESS"/>
</dbReference>
<comment type="similarity">
    <text evidence="1">Belongs to the universal stress protein A family.</text>
</comment>
<dbReference type="Pfam" id="PF00582">
    <property type="entry name" value="Usp"/>
    <property type="match status" value="2"/>
</dbReference>
<dbReference type="InterPro" id="IPR014729">
    <property type="entry name" value="Rossmann-like_a/b/a_fold"/>
</dbReference>
<dbReference type="EMBL" id="JBHSBC010000036">
    <property type="protein sequence ID" value="MFC3984543.1"/>
    <property type="molecule type" value="Genomic_DNA"/>
</dbReference>
<protein>
    <submittedName>
        <fullName evidence="3">Universal stress protein</fullName>
    </submittedName>
</protein>
<dbReference type="InterPro" id="IPR006016">
    <property type="entry name" value="UspA"/>
</dbReference>
<dbReference type="PANTHER" id="PTHR46268:SF6">
    <property type="entry name" value="UNIVERSAL STRESS PROTEIN UP12"/>
    <property type="match status" value="1"/>
</dbReference>
<dbReference type="Gene3D" id="3.40.50.620">
    <property type="entry name" value="HUPs"/>
    <property type="match status" value="2"/>
</dbReference>
<sequence length="283" mass="30307">MTKSIVVATDGSSAATAAVRWAADDAARRRLPVRIVHVVERWPYGISAFSPPEWQDALADAGERVLTEAAKAAAERRPDIDVTTELVGGTPAETLRERAASAVELVIGNRGLGGFAEALLGSAVLRLAGHVPGAIVVVRTEEGESRDEVVVGVDGSPECEPALGFAFEQARLRECTLRALHAWQVPLHAFMPEPVRDLSGERREQQRMLADRLTPWRDRFPEVEIVSEVTYAHPVSALRDASAQADLLVVGSRGLGAVGSAVLGSVSRDVLHHARCPVAVVRS</sequence>
<gene>
    <name evidence="3" type="ORF">ACFOYY_30710</name>
</gene>
<comment type="caution">
    <text evidence="3">The sequence shown here is derived from an EMBL/GenBank/DDBJ whole genome shotgun (WGS) entry which is preliminary data.</text>
</comment>